<feature type="disulfide bond" evidence="6">
    <location>
        <begin position="209"/>
        <end position="218"/>
    </location>
</feature>
<feature type="domain" description="EGF-like" evidence="8">
    <location>
        <begin position="181"/>
        <end position="219"/>
    </location>
</feature>
<dbReference type="PROSITE" id="PS50026">
    <property type="entry name" value="EGF_3"/>
    <property type="match status" value="5"/>
</dbReference>
<dbReference type="OrthoDB" id="5953235at2759"/>
<proteinExistence type="predicted"/>
<dbReference type="PROSITE" id="PS00022">
    <property type="entry name" value="EGF_1"/>
    <property type="match status" value="4"/>
</dbReference>
<feature type="domain" description="SUEL-type lectin" evidence="9">
    <location>
        <begin position="227"/>
        <end position="315"/>
    </location>
</feature>
<dbReference type="GeneID" id="111116830"/>
<evidence type="ECO:0000256" key="3">
    <source>
        <dbReference type="ARBA" id="ARBA00022737"/>
    </source>
</evidence>
<evidence type="ECO:0000313" key="10">
    <source>
        <dbReference type="Proteomes" id="UP000694844"/>
    </source>
</evidence>
<dbReference type="PROSITE" id="PS01186">
    <property type="entry name" value="EGF_2"/>
    <property type="match status" value="3"/>
</dbReference>
<evidence type="ECO:0000256" key="2">
    <source>
        <dbReference type="ARBA" id="ARBA00022729"/>
    </source>
</evidence>
<organism evidence="10 11">
    <name type="scientific">Crassostrea virginica</name>
    <name type="common">Eastern oyster</name>
    <dbReference type="NCBI Taxonomy" id="6565"/>
    <lineage>
        <taxon>Eukaryota</taxon>
        <taxon>Metazoa</taxon>
        <taxon>Spiralia</taxon>
        <taxon>Lophotrochozoa</taxon>
        <taxon>Mollusca</taxon>
        <taxon>Bivalvia</taxon>
        <taxon>Autobranchia</taxon>
        <taxon>Pteriomorphia</taxon>
        <taxon>Ostreida</taxon>
        <taxon>Ostreoidea</taxon>
        <taxon>Ostreidae</taxon>
        <taxon>Crassostrea</taxon>
    </lineage>
</organism>
<keyword evidence="2 7" id="KW-0732">Signal</keyword>
<evidence type="ECO:0000313" key="11">
    <source>
        <dbReference type="RefSeq" id="XP_022311557.1"/>
    </source>
</evidence>
<feature type="signal peptide" evidence="7">
    <location>
        <begin position="1"/>
        <end position="19"/>
    </location>
</feature>
<dbReference type="SUPFAM" id="SSF57196">
    <property type="entry name" value="EGF/Laminin"/>
    <property type="match status" value="2"/>
</dbReference>
<dbReference type="InterPro" id="IPR000922">
    <property type="entry name" value="Lectin_gal-bd_dom"/>
</dbReference>
<keyword evidence="3" id="KW-0677">Repeat</keyword>
<dbReference type="InterPro" id="IPR000152">
    <property type="entry name" value="EGF-type_Asp/Asn_hydroxyl_site"/>
</dbReference>
<evidence type="ECO:0000259" key="8">
    <source>
        <dbReference type="PROSITE" id="PS50026"/>
    </source>
</evidence>
<dbReference type="SMART" id="SM00179">
    <property type="entry name" value="EGF_CA"/>
    <property type="match status" value="5"/>
</dbReference>
<feature type="domain" description="EGF-like" evidence="8">
    <location>
        <begin position="68"/>
        <end position="103"/>
    </location>
</feature>
<dbReference type="KEGG" id="cvn:111116830"/>
<dbReference type="FunFam" id="2.10.25.10:FF:000038">
    <property type="entry name" value="Fibrillin 2"/>
    <property type="match status" value="1"/>
</dbReference>
<keyword evidence="1 6" id="KW-0245">EGF-like domain</keyword>
<dbReference type="PROSITE" id="PS00010">
    <property type="entry name" value="ASX_HYDROXYL"/>
    <property type="match status" value="4"/>
</dbReference>
<feature type="disulfide bond" evidence="6">
    <location>
        <begin position="93"/>
        <end position="102"/>
    </location>
</feature>
<feature type="chain" id="PRO_5034087556" evidence="7">
    <location>
        <begin position="20"/>
        <end position="316"/>
    </location>
</feature>
<evidence type="ECO:0000256" key="6">
    <source>
        <dbReference type="PROSITE-ProRule" id="PRU00076"/>
    </source>
</evidence>
<dbReference type="Gene3D" id="2.10.25.10">
    <property type="entry name" value="Laminin"/>
    <property type="match status" value="5"/>
</dbReference>
<dbReference type="GO" id="GO:0005112">
    <property type="term" value="F:Notch binding"/>
    <property type="evidence" value="ECO:0007669"/>
    <property type="project" value="TreeGrafter"/>
</dbReference>
<dbReference type="RefSeq" id="XP_022311557.1">
    <property type="nucleotide sequence ID" value="XM_022455849.1"/>
</dbReference>
<keyword evidence="5" id="KW-0325">Glycoprotein</keyword>
<evidence type="ECO:0000256" key="1">
    <source>
        <dbReference type="ARBA" id="ARBA00022536"/>
    </source>
</evidence>
<dbReference type="FunFam" id="2.60.120.740:FF:000001">
    <property type="entry name" value="Adhesion G protein-coupled receptor L2"/>
    <property type="match status" value="1"/>
</dbReference>
<gene>
    <name evidence="11" type="primary">LOC111116830</name>
</gene>
<feature type="disulfide bond" evidence="6">
    <location>
        <begin position="131"/>
        <end position="140"/>
    </location>
</feature>
<accession>A0A8B8C753</accession>
<dbReference type="Proteomes" id="UP000694844">
    <property type="component" value="Chromosome 10"/>
</dbReference>
<dbReference type="PROSITE" id="PS01187">
    <property type="entry name" value="EGF_CA"/>
    <property type="match status" value="2"/>
</dbReference>
<evidence type="ECO:0000256" key="4">
    <source>
        <dbReference type="ARBA" id="ARBA00023157"/>
    </source>
</evidence>
<dbReference type="FunFam" id="2.10.25.10:FF:000004">
    <property type="entry name" value="Neurogenic locus notch 1"/>
    <property type="match status" value="1"/>
</dbReference>
<dbReference type="PANTHER" id="PTHR12916:SF4">
    <property type="entry name" value="UNINFLATABLE, ISOFORM C"/>
    <property type="match status" value="1"/>
</dbReference>
<dbReference type="GO" id="GO:0005509">
    <property type="term" value="F:calcium ion binding"/>
    <property type="evidence" value="ECO:0007669"/>
    <property type="project" value="InterPro"/>
</dbReference>
<dbReference type="FunFam" id="2.10.25.10:FF:000031">
    <property type="entry name" value="neurogenic locus notch homolog protein 3"/>
    <property type="match status" value="1"/>
</dbReference>
<comment type="caution">
    <text evidence="6">Lacks conserved residue(s) required for the propagation of feature annotation.</text>
</comment>
<dbReference type="AlphaFoldDB" id="A0A8B8C753"/>
<evidence type="ECO:0000256" key="5">
    <source>
        <dbReference type="ARBA" id="ARBA00023180"/>
    </source>
</evidence>
<dbReference type="FunFam" id="2.10.25.10:FF:000173">
    <property type="entry name" value="Neurogenic locus notch protein 2"/>
    <property type="match status" value="1"/>
</dbReference>
<dbReference type="InterPro" id="IPR043159">
    <property type="entry name" value="Lectin_gal-bd_sf"/>
</dbReference>
<feature type="domain" description="EGF-like" evidence="8">
    <location>
        <begin position="29"/>
        <end position="66"/>
    </location>
</feature>
<dbReference type="Gene3D" id="2.60.120.740">
    <property type="match status" value="1"/>
</dbReference>
<dbReference type="SUPFAM" id="SSF57184">
    <property type="entry name" value="Growth factor receptor domain"/>
    <property type="match status" value="1"/>
</dbReference>
<dbReference type="Pfam" id="PF00008">
    <property type="entry name" value="EGF"/>
    <property type="match status" value="3"/>
</dbReference>
<dbReference type="InterPro" id="IPR009030">
    <property type="entry name" value="Growth_fac_rcpt_cys_sf"/>
</dbReference>
<sequence length="316" mass="34233">MLKLLGIVLILLCLSMVSAKSKKHRKQGIGQHCKKEQPCKNGGTRGNTRRGYICKCPPGWQGDNCEQAVDACADSPCNQGTCVNTAGSYTCTCPPGWTGTNCQTDIDECSTGSHCNGGQCVNVPGSFICKCAQGLTGETCQTDIDECTNNPCMNEGTCVNLIGSYSCNCRDGWTGSNCETDVDECFPLTSPCSTNDHCINTPGSYKCLCRADLEEPFCEAATSRVFLCEDGKMMLRCSEGTINIRSANYGRSETGICPLQGKDQNIECDLATAGRRVRELCQGKKKCHLQATNTFFGSDPCQGTYKYLVVRYRCIV</sequence>
<dbReference type="SMART" id="SM00181">
    <property type="entry name" value="EGF"/>
    <property type="match status" value="5"/>
</dbReference>
<dbReference type="InterPro" id="IPR000742">
    <property type="entry name" value="EGF"/>
</dbReference>
<feature type="domain" description="EGF-like" evidence="8">
    <location>
        <begin position="105"/>
        <end position="141"/>
    </location>
</feature>
<feature type="disulfide bond" evidence="6">
    <location>
        <begin position="56"/>
        <end position="65"/>
    </location>
</feature>
<dbReference type="PROSITE" id="PS50228">
    <property type="entry name" value="SUEL_LECTIN"/>
    <property type="match status" value="1"/>
</dbReference>
<dbReference type="Pfam" id="PF02140">
    <property type="entry name" value="SUEL_Lectin"/>
    <property type="match status" value="1"/>
</dbReference>
<dbReference type="GO" id="GO:0030246">
    <property type="term" value="F:carbohydrate binding"/>
    <property type="evidence" value="ECO:0007669"/>
    <property type="project" value="InterPro"/>
</dbReference>
<dbReference type="InterPro" id="IPR049883">
    <property type="entry name" value="NOTCH1_EGF-like"/>
</dbReference>
<protein>
    <submittedName>
        <fullName evidence="11">Neurogenic locus notch homolog protein 2-like</fullName>
    </submittedName>
</protein>
<dbReference type="GO" id="GO:0007219">
    <property type="term" value="P:Notch signaling pathway"/>
    <property type="evidence" value="ECO:0007669"/>
    <property type="project" value="TreeGrafter"/>
</dbReference>
<dbReference type="CDD" id="cd00054">
    <property type="entry name" value="EGF_CA"/>
    <property type="match status" value="5"/>
</dbReference>
<name>A0A8B8C753_CRAVI</name>
<reference evidence="11" key="1">
    <citation type="submission" date="2025-08" db="UniProtKB">
        <authorList>
            <consortium name="RefSeq"/>
        </authorList>
    </citation>
    <scope>IDENTIFICATION</scope>
    <source>
        <tissue evidence="11">Whole sample</tissue>
    </source>
</reference>
<keyword evidence="4 6" id="KW-1015">Disulfide bond</keyword>
<dbReference type="Pfam" id="PF07645">
    <property type="entry name" value="EGF_CA"/>
    <property type="match status" value="2"/>
</dbReference>
<dbReference type="PANTHER" id="PTHR12916">
    <property type="entry name" value="CYTOCHROME C OXIDASE POLYPEPTIDE VIC-2"/>
    <property type="match status" value="1"/>
</dbReference>
<evidence type="ECO:0000259" key="9">
    <source>
        <dbReference type="PROSITE" id="PS50228"/>
    </source>
</evidence>
<feature type="domain" description="EGF-like" evidence="8">
    <location>
        <begin position="143"/>
        <end position="179"/>
    </location>
</feature>
<evidence type="ECO:0000256" key="7">
    <source>
        <dbReference type="SAM" id="SignalP"/>
    </source>
</evidence>
<dbReference type="InterPro" id="IPR001881">
    <property type="entry name" value="EGF-like_Ca-bd_dom"/>
</dbReference>
<dbReference type="InterPro" id="IPR018097">
    <property type="entry name" value="EGF_Ca-bd_CS"/>
</dbReference>
<feature type="disulfide bond" evidence="6">
    <location>
        <begin position="169"/>
        <end position="178"/>
    </location>
</feature>
<keyword evidence="10" id="KW-1185">Reference proteome</keyword>
<feature type="disulfide bond" evidence="6">
    <location>
        <begin position="72"/>
        <end position="82"/>
    </location>
</feature>